<dbReference type="OrthoDB" id="3392909at2"/>
<feature type="region of interest" description="Disordered" evidence="1">
    <location>
        <begin position="1"/>
        <end position="22"/>
    </location>
</feature>
<dbReference type="Gene3D" id="3.30.1310.10">
    <property type="entry name" value="Nucleoid-associated protein YbaB-like domain"/>
    <property type="match status" value="1"/>
</dbReference>
<evidence type="ECO:0008006" key="4">
    <source>
        <dbReference type="Google" id="ProtNLM"/>
    </source>
</evidence>
<evidence type="ECO:0000313" key="3">
    <source>
        <dbReference type="Proteomes" id="UP000316096"/>
    </source>
</evidence>
<gene>
    <name evidence="2" type="ORF">FB559_5254</name>
</gene>
<protein>
    <recommendedName>
        <fullName evidence="4">YbaB/EbfC DNA-binding family protein</fullName>
    </recommendedName>
</protein>
<dbReference type="InterPro" id="IPR036894">
    <property type="entry name" value="YbaB-like_sf"/>
</dbReference>
<evidence type="ECO:0000256" key="1">
    <source>
        <dbReference type="SAM" id="MobiDB-lite"/>
    </source>
</evidence>
<dbReference type="EMBL" id="VFOZ01000001">
    <property type="protein sequence ID" value="TQL99562.1"/>
    <property type="molecule type" value="Genomic_DNA"/>
</dbReference>
<proteinExistence type="predicted"/>
<evidence type="ECO:0000313" key="2">
    <source>
        <dbReference type="EMBL" id="TQL99562.1"/>
    </source>
</evidence>
<accession>A0A543CR22</accession>
<feature type="compositionally biased region" description="Basic and acidic residues" evidence="1">
    <location>
        <begin position="1"/>
        <end position="11"/>
    </location>
</feature>
<dbReference type="Proteomes" id="UP000316096">
    <property type="component" value="Unassembled WGS sequence"/>
</dbReference>
<dbReference type="RefSeq" id="WP_141958445.1">
    <property type="nucleotide sequence ID" value="NZ_VFOZ01000001.1"/>
</dbReference>
<comment type="caution">
    <text evidence="2">The sequence shown here is derived from an EMBL/GenBank/DDBJ whole genome shotgun (WGS) entry which is preliminary data.</text>
</comment>
<dbReference type="AlphaFoldDB" id="A0A543CR22"/>
<reference evidence="2 3" key="1">
    <citation type="submission" date="2019-06" db="EMBL/GenBank/DDBJ databases">
        <title>Sequencing the genomes of 1000 actinobacteria strains.</title>
        <authorList>
            <person name="Klenk H.-P."/>
        </authorList>
    </citation>
    <scope>NUCLEOTIDE SEQUENCE [LARGE SCALE GENOMIC DNA]</scope>
    <source>
        <strain evidence="2 3">DSM 102200</strain>
    </source>
</reference>
<sequence>MSQWSREESDTPSKAIRGVGEADEGRVRVTVAEERLETVRVEPRLLRSSSRNLGEVLIEAVNAALDDFRERRADEVPVVDLNEAADDMRKANEQFQYDARRRMSEAAEIVTSLRRDGVRIGDLPTVDFGDLVDELGDVMRTVDEARNLGGEELAGVGEIRHGEVRAVCVPTARLDSLTLDSRAMRGSVELERDVVTVVNAALEDLAAKIQEWQASADIDADALRKRLGQVRERNLARLESYYQSMSTVINGIEPER</sequence>
<name>A0A543CR22_9ACTN</name>
<keyword evidence="3" id="KW-1185">Reference proteome</keyword>
<organism evidence="2 3">
    <name type="scientific">Actinoallomurus bryophytorum</name>
    <dbReference type="NCBI Taxonomy" id="1490222"/>
    <lineage>
        <taxon>Bacteria</taxon>
        <taxon>Bacillati</taxon>
        <taxon>Actinomycetota</taxon>
        <taxon>Actinomycetes</taxon>
        <taxon>Streptosporangiales</taxon>
        <taxon>Thermomonosporaceae</taxon>
        <taxon>Actinoallomurus</taxon>
    </lineage>
</organism>